<feature type="compositionally biased region" description="Low complexity" evidence="1">
    <location>
        <begin position="1"/>
        <end position="13"/>
    </location>
</feature>
<protein>
    <submittedName>
        <fullName evidence="2">Uncharacterized protein</fullName>
    </submittedName>
</protein>
<accession>M7ZUM5</accession>
<organism evidence="2">
    <name type="scientific">Triticum urartu</name>
    <name type="common">Red wild einkorn</name>
    <name type="synonym">Crithodium urartu</name>
    <dbReference type="NCBI Taxonomy" id="4572"/>
    <lineage>
        <taxon>Eukaryota</taxon>
        <taxon>Viridiplantae</taxon>
        <taxon>Streptophyta</taxon>
        <taxon>Embryophyta</taxon>
        <taxon>Tracheophyta</taxon>
        <taxon>Spermatophyta</taxon>
        <taxon>Magnoliopsida</taxon>
        <taxon>Liliopsida</taxon>
        <taxon>Poales</taxon>
        <taxon>Poaceae</taxon>
        <taxon>BOP clade</taxon>
        <taxon>Pooideae</taxon>
        <taxon>Triticodae</taxon>
        <taxon>Triticeae</taxon>
        <taxon>Triticinae</taxon>
        <taxon>Triticum</taxon>
    </lineage>
</organism>
<gene>
    <name evidence="2" type="ORF">TRIUR3_24349</name>
</gene>
<dbReference type="AlphaFoldDB" id="M7ZUM5"/>
<sequence>MANEGAGSAAAAGNRGGEGAEERRGALRQGGAGAPRQPPGTAEGRAPRSGGARCGKGLQPGSGG</sequence>
<name>M7ZUM5_TRIUA</name>
<feature type="compositionally biased region" description="Gly residues" evidence="1">
    <location>
        <begin position="52"/>
        <end position="64"/>
    </location>
</feature>
<evidence type="ECO:0000256" key="1">
    <source>
        <dbReference type="SAM" id="MobiDB-lite"/>
    </source>
</evidence>
<feature type="region of interest" description="Disordered" evidence="1">
    <location>
        <begin position="1"/>
        <end position="64"/>
    </location>
</feature>
<evidence type="ECO:0000313" key="2">
    <source>
        <dbReference type="EMBL" id="EMS56040.1"/>
    </source>
</evidence>
<reference evidence="2" key="1">
    <citation type="journal article" date="2013" name="Nature">
        <title>Draft genome of the wheat A-genome progenitor Triticum urartu.</title>
        <authorList>
            <person name="Ling H.Q."/>
            <person name="Zhao S."/>
            <person name="Liu D."/>
            <person name="Wang J."/>
            <person name="Sun H."/>
            <person name="Zhang C."/>
            <person name="Fan H."/>
            <person name="Li D."/>
            <person name="Dong L."/>
            <person name="Tao Y."/>
            <person name="Gao C."/>
            <person name="Wu H."/>
            <person name="Li Y."/>
            <person name="Cui Y."/>
            <person name="Guo X."/>
            <person name="Zheng S."/>
            <person name="Wang B."/>
            <person name="Yu K."/>
            <person name="Liang Q."/>
            <person name="Yang W."/>
            <person name="Lou X."/>
            <person name="Chen J."/>
            <person name="Feng M."/>
            <person name="Jian J."/>
            <person name="Zhang X."/>
            <person name="Luo G."/>
            <person name="Jiang Y."/>
            <person name="Liu J."/>
            <person name="Wang Z."/>
            <person name="Sha Y."/>
            <person name="Zhang B."/>
            <person name="Wu H."/>
            <person name="Tang D."/>
            <person name="Shen Q."/>
            <person name="Xue P."/>
            <person name="Zou S."/>
            <person name="Wang X."/>
            <person name="Liu X."/>
            <person name="Wang F."/>
            <person name="Yang Y."/>
            <person name="An X."/>
            <person name="Dong Z."/>
            <person name="Zhang K."/>
            <person name="Zhang X."/>
            <person name="Luo M.C."/>
            <person name="Dvorak J."/>
            <person name="Tong Y."/>
            <person name="Wang J."/>
            <person name="Yang H."/>
            <person name="Li Z."/>
            <person name="Wang D."/>
            <person name="Zhang A."/>
            <person name="Wang J."/>
        </authorList>
    </citation>
    <scope>NUCLEOTIDE SEQUENCE</scope>
</reference>
<proteinExistence type="predicted"/>
<dbReference type="EMBL" id="KD163260">
    <property type="protein sequence ID" value="EMS56040.1"/>
    <property type="molecule type" value="Genomic_DNA"/>
</dbReference>